<keyword evidence="7" id="KW-0238">DNA-binding</keyword>
<dbReference type="RefSeq" id="WP_009582741.1">
    <property type="nucleotide sequence ID" value="NZ_AMZN01000087.1"/>
</dbReference>
<evidence type="ECO:0000259" key="5">
    <source>
        <dbReference type="Pfam" id="PF07495"/>
    </source>
</evidence>
<dbReference type="AlphaFoldDB" id="L8JJG3"/>
<dbReference type="Pfam" id="PF07495">
    <property type="entry name" value="Y_Y_Y"/>
    <property type="match status" value="1"/>
</dbReference>
<feature type="domain" description="Signal transduction histidine kinase subgroup 3 dimerisation and phosphoacceptor" evidence="6">
    <location>
        <begin position="793"/>
        <end position="857"/>
    </location>
</feature>
<dbReference type="InterPro" id="IPR013783">
    <property type="entry name" value="Ig-like_fold"/>
</dbReference>
<dbReference type="Gene3D" id="1.20.5.1930">
    <property type="match status" value="1"/>
</dbReference>
<proteinExistence type="predicted"/>
<feature type="domain" description="Two component regulator three Y" evidence="5">
    <location>
        <begin position="680"/>
        <end position="741"/>
    </location>
</feature>
<feature type="domain" description="Histidine kinase/HSP90-like ATPase" evidence="4">
    <location>
        <begin position="903"/>
        <end position="986"/>
    </location>
</feature>
<dbReference type="eggNOG" id="COG4585">
    <property type="taxonomic scope" value="Bacteria"/>
</dbReference>
<evidence type="ECO:0000256" key="3">
    <source>
        <dbReference type="SAM" id="Phobius"/>
    </source>
</evidence>
<dbReference type="SUPFAM" id="SSF63829">
    <property type="entry name" value="Calcium-dependent phosphotriesterase"/>
    <property type="match status" value="3"/>
</dbReference>
<dbReference type="InterPro" id="IPR011712">
    <property type="entry name" value="Sig_transdc_His_kin_sub3_dim/P"/>
</dbReference>
<organism evidence="7 8">
    <name type="scientific">Fulvivirga imtechensis AK7</name>
    <dbReference type="NCBI Taxonomy" id="1237149"/>
    <lineage>
        <taxon>Bacteria</taxon>
        <taxon>Pseudomonadati</taxon>
        <taxon>Bacteroidota</taxon>
        <taxon>Cytophagia</taxon>
        <taxon>Cytophagales</taxon>
        <taxon>Fulvivirgaceae</taxon>
        <taxon>Fulvivirga</taxon>
    </lineage>
</organism>
<dbReference type="EMBL" id="AMZN01000087">
    <property type="protein sequence ID" value="ELR68940.1"/>
    <property type="molecule type" value="Genomic_DNA"/>
</dbReference>
<evidence type="ECO:0000259" key="4">
    <source>
        <dbReference type="Pfam" id="PF02518"/>
    </source>
</evidence>
<sequence length="1002" mass="113897">MRRWILIFFLCLLVSGSPLVSFSQCYNFINYGISEGLAHERVVDICQDKYGNLWFATLGGGLSKFNGLTFENITIRDGLASNYVRDVTADKNGNIWAATATGISRYDGNSFRNYRVEGDDEAEVSINVVYEDHAGNIWFSAPKGDLGKIDAVSGEVQIYDVSHAPNDKVVAIAEDHAHQIWFISVVKGLFRFNNGTPVNVINHVDFKGYLLSLFIDKENIFWLGSTKGLLRFDPNKPDKIFDFFEPLEGIFLKSALVKDPGNFWGIAAFGLVEYDYNEVKRFSSSQGFTDANINSMFCDREGNMWFATDGDGIYKLSNEIFTHYGQEQGLSSNPISSIVQDLQGNYWFATYGDGVDVYNGEEFINLGQAQGINNAYLWASTVDKQGNVWLGTRSSGLIRFDGKHYSCFNVDDGLVYNAIRCLFTDSQNNLWIGTSNGLSRFDGTHFHNYTTENGLYDNIIWNISEPVEGKVMVVTRNGFSYYMEDKMRADFNDPDVFDKRVNVALQDSFGNYWIGYSGHGILHVNNKTKRKEFVTSREGLSSDLIYNLIFDDEGNLVVGTERGMDIIFLSDEGAIDRIKNYGKIEGFHNFQTAHNTAYKDMKGNIWFGGSEGAFKFNPGKASVNKTEPLVYISGLKLFYEEVDWAKYTDSTTNWFSLPVRPKLPYNENNVVIEYFGNSLTNPEEVTYRFRLIGLQEEWSPVTKKSEAVYTNLSPGDYQFEVIAANSDGVWTKEPAVITFEIVPPFWQKAWFFIILILGFLVTIKLFNDYRIRANLNRVLTVERIRAEELVKVRKRMARDFHDNMGNQLASITVFANLISLKLKDKSEEIDELLKNIEKHTKSLFNGTKDFIWSIDPESDHLGEVFTYIKDFGEDLFNRTDISFFSRSDELNGECLSLPSGWSRQIVLIFKEAMTNALKHSQATEVHFNLNFTKSDFVIKLMDNGIGFGEKQKGKGNGFKNIHSRAEQINCRVEVESTPERGTTILFCGSIQSEQRQKGFKIY</sequence>
<evidence type="ECO:0000256" key="1">
    <source>
        <dbReference type="ARBA" id="ARBA00022553"/>
    </source>
</evidence>
<dbReference type="CDD" id="cd16917">
    <property type="entry name" value="HATPase_UhpB-NarQ-NarX-like"/>
    <property type="match status" value="1"/>
</dbReference>
<name>L8JJG3_9BACT</name>
<dbReference type="PANTHER" id="PTHR43547:SF2">
    <property type="entry name" value="HYBRID SIGNAL TRANSDUCTION HISTIDINE KINASE C"/>
    <property type="match status" value="1"/>
</dbReference>
<dbReference type="InterPro" id="IPR011110">
    <property type="entry name" value="Reg_prop"/>
</dbReference>
<dbReference type="InterPro" id="IPR011123">
    <property type="entry name" value="Y_Y_Y"/>
</dbReference>
<evidence type="ECO:0000313" key="8">
    <source>
        <dbReference type="Proteomes" id="UP000011135"/>
    </source>
</evidence>
<dbReference type="InterPro" id="IPR003594">
    <property type="entry name" value="HATPase_dom"/>
</dbReference>
<dbReference type="Gene3D" id="3.30.565.10">
    <property type="entry name" value="Histidine kinase-like ATPase, C-terminal domain"/>
    <property type="match status" value="1"/>
</dbReference>
<keyword evidence="3" id="KW-1133">Transmembrane helix</keyword>
<accession>L8JJG3</accession>
<dbReference type="eggNOG" id="COG3292">
    <property type="taxonomic scope" value="Bacteria"/>
</dbReference>
<evidence type="ECO:0000256" key="2">
    <source>
        <dbReference type="SAM" id="Coils"/>
    </source>
</evidence>
<feature type="coiled-coil region" evidence="2">
    <location>
        <begin position="815"/>
        <end position="842"/>
    </location>
</feature>
<dbReference type="InterPro" id="IPR036890">
    <property type="entry name" value="HATPase_C_sf"/>
</dbReference>
<dbReference type="SUPFAM" id="SSF55874">
    <property type="entry name" value="ATPase domain of HSP90 chaperone/DNA topoisomerase II/histidine kinase"/>
    <property type="match status" value="1"/>
</dbReference>
<keyword evidence="2" id="KW-0175">Coiled coil</keyword>
<keyword evidence="8" id="KW-1185">Reference proteome</keyword>
<dbReference type="GO" id="GO:0016020">
    <property type="term" value="C:membrane"/>
    <property type="evidence" value="ECO:0007669"/>
    <property type="project" value="InterPro"/>
</dbReference>
<dbReference type="Gene3D" id="2.130.10.10">
    <property type="entry name" value="YVTN repeat-like/Quinoprotein amine dehydrogenase"/>
    <property type="match status" value="5"/>
</dbReference>
<dbReference type="OrthoDB" id="9806995at2"/>
<dbReference type="GO" id="GO:0046983">
    <property type="term" value="F:protein dimerization activity"/>
    <property type="evidence" value="ECO:0007669"/>
    <property type="project" value="InterPro"/>
</dbReference>
<dbReference type="GO" id="GO:0000155">
    <property type="term" value="F:phosphorelay sensor kinase activity"/>
    <property type="evidence" value="ECO:0007669"/>
    <property type="project" value="InterPro"/>
</dbReference>
<evidence type="ECO:0000259" key="6">
    <source>
        <dbReference type="Pfam" id="PF07730"/>
    </source>
</evidence>
<keyword evidence="1" id="KW-0597">Phosphoprotein</keyword>
<dbReference type="InterPro" id="IPR015943">
    <property type="entry name" value="WD40/YVTN_repeat-like_dom_sf"/>
</dbReference>
<dbReference type="Gene3D" id="2.60.40.10">
    <property type="entry name" value="Immunoglobulins"/>
    <property type="match status" value="1"/>
</dbReference>
<feature type="transmembrane region" description="Helical" evidence="3">
    <location>
        <begin position="749"/>
        <end position="767"/>
    </location>
</feature>
<dbReference type="Pfam" id="PF07494">
    <property type="entry name" value="Reg_prop"/>
    <property type="match status" value="5"/>
</dbReference>
<dbReference type="Proteomes" id="UP000011135">
    <property type="component" value="Unassembled WGS sequence"/>
</dbReference>
<dbReference type="Pfam" id="PF07730">
    <property type="entry name" value="HisKA_3"/>
    <property type="match status" value="1"/>
</dbReference>
<dbReference type="PANTHER" id="PTHR43547">
    <property type="entry name" value="TWO-COMPONENT HISTIDINE KINASE"/>
    <property type="match status" value="1"/>
</dbReference>
<dbReference type="STRING" id="1237149.C900_05633"/>
<comment type="caution">
    <text evidence="7">The sequence shown here is derived from an EMBL/GenBank/DDBJ whole genome shotgun (WGS) entry which is preliminary data.</text>
</comment>
<evidence type="ECO:0000313" key="7">
    <source>
        <dbReference type="EMBL" id="ELR68940.1"/>
    </source>
</evidence>
<reference evidence="7 8" key="1">
    <citation type="submission" date="2012-12" db="EMBL/GenBank/DDBJ databases">
        <title>Genome assembly of Fulvivirga imtechensis AK7.</title>
        <authorList>
            <person name="Nupur N."/>
            <person name="Khatri I."/>
            <person name="Kumar R."/>
            <person name="Subramanian S."/>
            <person name="Pinnaka A."/>
        </authorList>
    </citation>
    <scope>NUCLEOTIDE SEQUENCE [LARGE SCALE GENOMIC DNA]</scope>
    <source>
        <strain evidence="7 8">AK7</strain>
    </source>
</reference>
<gene>
    <name evidence="7" type="ORF">C900_05633</name>
</gene>
<dbReference type="GO" id="GO:0003677">
    <property type="term" value="F:DNA binding"/>
    <property type="evidence" value="ECO:0007669"/>
    <property type="project" value="UniProtKB-KW"/>
</dbReference>
<keyword evidence="3" id="KW-0812">Transmembrane</keyword>
<keyword evidence="3" id="KW-0472">Membrane</keyword>
<protein>
    <submittedName>
        <fullName evidence="7">DNA-binding response regulator, AraC family</fullName>
    </submittedName>
</protein>
<dbReference type="Pfam" id="PF02518">
    <property type="entry name" value="HATPase_c"/>
    <property type="match status" value="1"/>
</dbReference>